<name>A0A6S7GWA4_PARCT</name>
<accession>A0A6S7GWA4</accession>
<comment type="caution">
    <text evidence="2">The sequence shown here is derived from an EMBL/GenBank/DDBJ whole genome shotgun (WGS) entry which is preliminary data.</text>
</comment>
<proteinExistence type="predicted"/>
<dbReference type="InterPro" id="IPR005135">
    <property type="entry name" value="Endo/exonuclease/phosphatase"/>
</dbReference>
<reference evidence="2" key="1">
    <citation type="submission" date="2020-04" db="EMBL/GenBank/DDBJ databases">
        <authorList>
            <person name="Alioto T."/>
            <person name="Alioto T."/>
            <person name="Gomez Garrido J."/>
        </authorList>
    </citation>
    <scope>NUCLEOTIDE SEQUENCE</scope>
    <source>
        <strain evidence="2">A484AB</strain>
    </source>
</reference>
<feature type="domain" description="Endonuclease/exonuclease/phosphatase" evidence="1">
    <location>
        <begin position="46"/>
        <end position="126"/>
    </location>
</feature>
<dbReference type="AlphaFoldDB" id="A0A6S7GWA4"/>
<dbReference type="Gene3D" id="3.60.10.10">
    <property type="entry name" value="Endonuclease/exonuclease/phosphatase"/>
    <property type="match status" value="1"/>
</dbReference>
<dbReference type="OrthoDB" id="412981at2759"/>
<evidence type="ECO:0000259" key="1">
    <source>
        <dbReference type="Pfam" id="PF03372"/>
    </source>
</evidence>
<dbReference type="Pfam" id="PF03372">
    <property type="entry name" value="Exo_endo_phos"/>
    <property type="match status" value="1"/>
</dbReference>
<dbReference type="GO" id="GO:0003824">
    <property type="term" value="F:catalytic activity"/>
    <property type="evidence" value="ECO:0007669"/>
    <property type="project" value="InterPro"/>
</dbReference>
<protein>
    <recommendedName>
        <fullName evidence="1">Endonuclease/exonuclease/phosphatase domain-containing protein</fullName>
    </recommendedName>
</protein>
<dbReference type="InterPro" id="IPR036691">
    <property type="entry name" value="Endo/exonu/phosph_ase_sf"/>
</dbReference>
<dbReference type="Proteomes" id="UP001152795">
    <property type="component" value="Unassembled WGS sequence"/>
</dbReference>
<organism evidence="2 3">
    <name type="scientific">Paramuricea clavata</name>
    <name type="common">Red gorgonian</name>
    <name type="synonym">Violescent sea-whip</name>
    <dbReference type="NCBI Taxonomy" id="317549"/>
    <lineage>
        <taxon>Eukaryota</taxon>
        <taxon>Metazoa</taxon>
        <taxon>Cnidaria</taxon>
        <taxon>Anthozoa</taxon>
        <taxon>Octocorallia</taxon>
        <taxon>Malacalcyonacea</taxon>
        <taxon>Plexauridae</taxon>
        <taxon>Paramuricea</taxon>
    </lineage>
</organism>
<dbReference type="EMBL" id="CACRXK020002833">
    <property type="protein sequence ID" value="CAB3996268.1"/>
    <property type="molecule type" value="Genomic_DNA"/>
</dbReference>
<evidence type="ECO:0000313" key="3">
    <source>
        <dbReference type="Proteomes" id="UP001152795"/>
    </source>
</evidence>
<dbReference type="PANTHER" id="PTHR46670:SF3">
    <property type="entry name" value="ENDONUCLEASE_EXONUCLEASE_PHOSPHATASE DOMAIN-CONTAINING PROTEIN"/>
    <property type="match status" value="1"/>
</dbReference>
<evidence type="ECO:0000313" key="2">
    <source>
        <dbReference type="EMBL" id="CAB3996268.1"/>
    </source>
</evidence>
<keyword evidence="3" id="KW-1185">Reference proteome</keyword>
<gene>
    <name evidence="2" type="ORF">PACLA_8A001677</name>
</gene>
<dbReference type="PANTHER" id="PTHR46670">
    <property type="entry name" value="ENDO/EXONUCLEASE/PHOSPHATASE DOMAIN-CONTAINING PROTEIN"/>
    <property type="match status" value="1"/>
</dbReference>
<dbReference type="SUPFAM" id="SSF56219">
    <property type="entry name" value="DNase I-like"/>
    <property type="match status" value="1"/>
</dbReference>
<sequence length="138" mass="15654">MAGIPVRISSRHNRKVINRRNLTNLVYVNIDNDQLCKLGSNMRFALWNARSINKKAAIICDIIQSNKLDILAVTETWSNKNKKFSSAAEVLNTIRDFAVLEAPRLTGRGGGLAVFFRKSLKITKYTDITFQSFEHLDL</sequence>